<evidence type="ECO:0000313" key="2">
    <source>
        <dbReference type="Proteomes" id="UP000184315"/>
    </source>
</evidence>
<name>A0A1J1LD81_9CYAN</name>
<proteinExistence type="predicted"/>
<dbReference type="Proteomes" id="UP000184315">
    <property type="component" value="Unassembled WGS sequence"/>
</dbReference>
<evidence type="ECO:0000313" key="1">
    <source>
        <dbReference type="EMBL" id="CUR30611.1"/>
    </source>
</evidence>
<sequence>MKTIQQDEPVFGCRNAMEELVLEEIERQFRNLPPELVQSINHIDVLTYALNRLPPLYASTEEGYEWQQQQARKSMKGFIYRMVKLSVKVSQRKAKVFSEPLRIYPQSAWQNLQLLSENS</sequence>
<dbReference type="OrthoDB" id="424065at2"/>
<dbReference type="EMBL" id="CZDF01000132">
    <property type="protein sequence ID" value="CUR30611.1"/>
    <property type="molecule type" value="Genomic_DNA"/>
</dbReference>
<keyword evidence="2" id="KW-1185">Reference proteome</keyword>
<accession>A0A1J1LD81</accession>
<dbReference type="Pfam" id="PF10719">
    <property type="entry name" value="ComFB"/>
    <property type="match status" value="1"/>
</dbReference>
<dbReference type="STRING" id="671072.PL9214290201"/>
<gene>
    <name evidence="1" type="ORF">PL9214290201</name>
</gene>
<dbReference type="RefSeq" id="WP_072717614.1">
    <property type="nucleotide sequence ID" value="NZ_LN889782.1"/>
</dbReference>
<dbReference type="AlphaFoldDB" id="A0A1J1LD81"/>
<reference evidence="2" key="1">
    <citation type="submission" date="2015-10" db="EMBL/GenBank/DDBJ databases">
        <authorList>
            <person name="Regsiter A."/>
            <person name="william w."/>
        </authorList>
    </citation>
    <scope>NUCLEOTIDE SEQUENCE [LARGE SCALE GENOMIC DNA]</scope>
</reference>
<protein>
    <submittedName>
        <fullName evidence="1">Late competence development protein ComFB</fullName>
    </submittedName>
</protein>
<organism evidence="1 2">
    <name type="scientific">Planktothrix tepida PCC 9214</name>
    <dbReference type="NCBI Taxonomy" id="671072"/>
    <lineage>
        <taxon>Bacteria</taxon>
        <taxon>Bacillati</taxon>
        <taxon>Cyanobacteriota</taxon>
        <taxon>Cyanophyceae</taxon>
        <taxon>Oscillatoriophycideae</taxon>
        <taxon>Oscillatoriales</taxon>
        <taxon>Microcoleaceae</taxon>
        <taxon>Planktothrix</taxon>
    </lineage>
</organism>
<dbReference type="InterPro" id="IPR019657">
    <property type="entry name" value="ComFB"/>
</dbReference>